<dbReference type="Proteomes" id="UP000032414">
    <property type="component" value="Chromosome I"/>
</dbReference>
<protein>
    <recommendedName>
        <fullName evidence="6">DUF2802 domain-containing protein</fullName>
    </recommendedName>
</protein>
<reference evidence="3 5" key="3">
    <citation type="submission" date="2016-10" db="EMBL/GenBank/DDBJ databases">
        <authorList>
            <person name="Varghese N."/>
            <person name="Submissions S."/>
        </authorList>
    </citation>
    <scope>NUCLEOTIDE SEQUENCE [LARGE SCALE GENOMIC DNA]</scope>
    <source>
        <strain evidence="3 5">ATCC 33218</strain>
    </source>
</reference>
<dbReference type="AlphaFoldDB" id="A0A098GG08"/>
<organism evidence="2 4">
    <name type="scientific">Legionella micdadei</name>
    <name type="common">Tatlockia micdadei</name>
    <dbReference type="NCBI Taxonomy" id="451"/>
    <lineage>
        <taxon>Bacteria</taxon>
        <taxon>Pseudomonadati</taxon>
        <taxon>Pseudomonadota</taxon>
        <taxon>Gammaproteobacteria</taxon>
        <taxon>Legionellales</taxon>
        <taxon>Legionellaceae</taxon>
        <taxon>Legionella</taxon>
    </lineage>
</organism>
<dbReference type="STRING" id="451.B6N58_09975"/>
<dbReference type="KEGG" id="tmc:LMI_1106"/>
<proteinExistence type="predicted"/>
<accession>A0A098GG08</accession>
<dbReference type="HOGENOM" id="CLU_154504_0_0_6"/>
<reference evidence="4" key="1">
    <citation type="submission" date="2014-09" db="EMBL/GenBank/DDBJ databases">
        <authorList>
            <person name="Gomez-Valero L."/>
        </authorList>
    </citation>
    <scope>NUCLEOTIDE SEQUENCE [LARGE SCALE GENOMIC DNA]</scope>
    <source>
        <strain evidence="4">ATCC33218</strain>
    </source>
</reference>
<gene>
    <name evidence="2" type="ORF">LMI_1106</name>
    <name evidence="3" type="ORF">SAMN02982997_02626</name>
</gene>
<dbReference type="Proteomes" id="UP000182998">
    <property type="component" value="Unassembled WGS sequence"/>
</dbReference>
<sequence length="137" mass="15757">MITLVSAGLLLSFFFVRAILSYRRAFIRLTRQVKEIKAELEQYQIKHNLLVNADLGFAKQIAEINRQLISMDNQLQALENKRDNDGGYQHALRILEMGGNKDEIIDSCHLSNAEAELLMNLHAYRSVIKKQTRTVIE</sequence>
<evidence type="ECO:0000313" key="3">
    <source>
        <dbReference type="EMBL" id="SCY71807.1"/>
    </source>
</evidence>
<keyword evidence="5" id="KW-1185">Reference proteome</keyword>
<evidence type="ECO:0000313" key="4">
    <source>
        <dbReference type="Proteomes" id="UP000032414"/>
    </source>
</evidence>
<evidence type="ECO:0008006" key="6">
    <source>
        <dbReference type="Google" id="ProtNLM"/>
    </source>
</evidence>
<dbReference type="EMBL" id="LN614830">
    <property type="protein sequence ID" value="CEG60421.1"/>
    <property type="molecule type" value="Genomic_DNA"/>
</dbReference>
<name>A0A098GG08_LEGMI</name>
<dbReference type="InterPro" id="IPR021244">
    <property type="entry name" value="DUF2802"/>
</dbReference>
<dbReference type="EMBL" id="FMVN01000015">
    <property type="protein sequence ID" value="SCY71807.1"/>
    <property type="molecule type" value="Genomic_DNA"/>
</dbReference>
<evidence type="ECO:0000256" key="1">
    <source>
        <dbReference type="SAM" id="Coils"/>
    </source>
</evidence>
<dbReference type="OrthoDB" id="5652296at2"/>
<dbReference type="PATRIC" id="fig|451.8.peg.209"/>
<feature type="coiled-coil region" evidence="1">
    <location>
        <begin position="26"/>
        <end position="81"/>
    </location>
</feature>
<reference evidence="2" key="2">
    <citation type="submission" date="2014-09" db="EMBL/GenBank/DDBJ databases">
        <authorList>
            <person name="GOMEZ-VALERO Laura"/>
        </authorList>
    </citation>
    <scope>NUCLEOTIDE SEQUENCE</scope>
    <source>
        <strain evidence="2">ATCC33218</strain>
    </source>
</reference>
<dbReference type="Pfam" id="PF10975">
    <property type="entry name" value="DUF2802"/>
    <property type="match status" value="1"/>
</dbReference>
<evidence type="ECO:0000313" key="2">
    <source>
        <dbReference type="EMBL" id="CEG60421.1"/>
    </source>
</evidence>
<keyword evidence="1" id="KW-0175">Coiled coil</keyword>
<evidence type="ECO:0000313" key="5">
    <source>
        <dbReference type="Proteomes" id="UP000182998"/>
    </source>
</evidence>